<organism evidence="3 4">
    <name type="scientific">Lolium multiflorum</name>
    <name type="common">Italian ryegrass</name>
    <name type="synonym">Lolium perenne subsp. multiflorum</name>
    <dbReference type="NCBI Taxonomy" id="4521"/>
    <lineage>
        <taxon>Eukaryota</taxon>
        <taxon>Viridiplantae</taxon>
        <taxon>Streptophyta</taxon>
        <taxon>Embryophyta</taxon>
        <taxon>Tracheophyta</taxon>
        <taxon>Spermatophyta</taxon>
        <taxon>Magnoliopsida</taxon>
        <taxon>Liliopsida</taxon>
        <taxon>Poales</taxon>
        <taxon>Poaceae</taxon>
        <taxon>BOP clade</taxon>
        <taxon>Pooideae</taxon>
        <taxon>Poodae</taxon>
        <taxon>Poeae</taxon>
        <taxon>Poeae Chloroplast Group 2 (Poeae type)</taxon>
        <taxon>Loliodinae</taxon>
        <taxon>Loliinae</taxon>
        <taxon>Lolium</taxon>
    </lineage>
</organism>
<evidence type="ECO:0000256" key="2">
    <source>
        <dbReference type="SAM" id="MobiDB-lite"/>
    </source>
</evidence>
<gene>
    <name evidence="3" type="ORF">QYE76_001597</name>
</gene>
<dbReference type="AlphaFoldDB" id="A0AAD8RN70"/>
<name>A0AAD8RN70_LOLMU</name>
<reference evidence="3" key="1">
    <citation type="submission" date="2023-07" db="EMBL/GenBank/DDBJ databases">
        <title>A chromosome-level genome assembly of Lolium multiflorum.</title>
        <authorList>
            <person name="Chen Y."/>
            <person name="Copetti D."/>
            <person name="Kolliker R."/>
            <person name="Studer B."/>
        </authorList>
    </citation>
    <scope>NUCLEOTIDE SEQUENCE</scope>
    <source>
        <strain evidence="3">02402/16</strain>
        <tissue evidence="3">Leaf</tissue>
    </source>
</reference>
<dbReference type="Proteomes" id="UP001231189">
    <property type="component" value="Unassembled WGS sequence"/>
</dbReference>
<keyword evidence="4" id="KW-1185">Reference proteome</keyword>
<accession>A0AAD8RN70</accession>
<protein>
    <submittedName>
        <fullName evidence="3">Uncharacterized protein</fullName>
    </submittedName>
</protein>
<feature type="coiled-coil region" evidence="1">
    <location>
        <begin position="93"/>
        <end position="162"/>
    </location>
</feature>
<sequence length="229" mass="24961">MSLRTAMSKGRGYEDDAFIDSDDDDEVPLAKRAKFVSERSASAKESNPSPTKSTPPSRTVVEKVPVSTVIPPSGDPTPPAGRDHPIYATVDAVAEFAEQFTRLEAENSQLRKTVRSSADQVLEANRLATDAKNENLLLKEEVKKLKQRLKDEQDAKRAAAATIDKKEDVLRESIKDLLDAADLTVSRRHQLREDSIADALSLAAESNVQVLGLLKKAKGALSSCSFRCG</sequence>
<feature type="region of interest" description="Disordered" evidence="2">
    <location>
        <begin position="1"/>
        <end position="81"/>
    </location>
</feature>
<feature type="compositionally biased region" description="Low complexity" evidence="2">
    <location>
        <begin position="46"/>
        <end position="59"/>
    </location>
</feature>
<evidence type="ECO:0000313" key="4">
    <source>
        <dbReference type="Proteomes" id="UP001231189"/>
    </source>
</evidence>
<feature type="compositionally biased region" description="Acidic residues" evidence="2">
    <location>
        <begin position="15"/>
        <end position="27"/>
    </location>
</feature>
<dbReference type="EMBL" id="JAUUTY010000005">
    <property type="protein sequence ID" value="KAK1627282.1"/>
    <property type="molecule type" value="Genomic_DNA"/>
</dbReference>
<evidence type="ECO:0000256" key="1">
    <source>
        <dbReference type="SAM" id="Coils"/>
    </source>
</evidence>
<keyword evidence="1" id="KW-0175">Coiled coil</keyword>
<evidence type="ECO:0000313" key="3">
    <source>
        <dbReference type="EMBL" id="KAK1627282.1"/>
    </source>
</evidence>
<proteinExistence type="predicted"/>
<comment type="caution">
    <text evidence="3">The sequence shown here is derived from an EMBL/GenBank/DDBJ whole genome shotgun (WGS) entry which is preliminary data.</text>
</comment>